<dbReference type="AlphaFoldDB" id="F3ZUC7"/>
<feature type="domain" description="Radical SAM core" evidence="8">
    <location>
        <begin position="4"/>
        <end position="249"/>
    </location>
</feature>
<evidence type="ECO:0000313" key="9">
    <source>
        <dbReference type="EMBL" id="EGJ72375.1"/>
    </source>
</evidence>
<dbReference type="EMBL" id="CM001167">
    <property type="protein sequence ID" value="EGJ72375.1"/>
    <property type="molecule type" value="Genomic_DNA"/>
</dbReference>
<dbReference type="NCBIfam" id="TIGR04085">
    <property type="entry name" value="rSAM_more_4Fe4S"/>
    <property type="match status" value="1"/>
</dbReference>
<dbReference type="CDD" id="cd21120">
    <property type="entry name" value="SPASM_anSME"/>
    <property type="match status" value="1"/>
</dbReference>
<dbReference type="SFLD" id="SFLDS00029">
    <property type="entry name" value="Radical_SAM"/>
    <property type="match status" value="1"/>
</dbReference>
<dbReference type="PANTHER" id="PTHR43273:SF3">
    <property type="entry name" value="ANAEROBIC SULFATASE-MATURATING ENZYME HOMOLOG ASLB-RELATED"/>
    <property type="match status" value="1"/>
</dbReference>
<dbReference type="NCBIfam" id="TIGR03942">
    <property type="entry name" value="sulfatase_rSAM"/>
    <property type="match status" value="1"/>
</dbReference>
<gene>
    <name evidence="9" type="ORF">Bcop_2212</name>
</gene>
<dbReference type="SFLD" id="SFLDG01384">
    <property type="entry name" value="thioether_bond_formation_requi"/>
    <property type="match status" value="1"/>
</dbReference>
<dbReference type="Gene3D" id="3.20.20.70">
    <property type="entry name" value="Aldolase class I"/>
    <property type="match status" value="1"/>
</dbReference>
<dbReference type="InterPro" id="IPR047207">
    <property type="entry name" value="SPASM_anSME"/>
</dbReference>
<sequence>MSLTYAPFAKPLYVMVKPAGSICNLACDYCYYLEKANLYKENRNHVMNDVLLEKFIKEYIESQTMSQVLFTWHGGETLMRPLSFYKKALELQKKYAGGRTIENAIQTNGTLLTDEWCAFFKENNWLVGVSIDGPQEFHDEFRKNKQGRPSFNKVMQGISLLKKHGVEWNGMAVVNDFNADYPLDFYNFFKEIGCQYIQFTPIVERITHHNDGRHLASLSDNKEVELADFTVTPEQWGSFLCTIFDEWVKEDVGKIFIQMFDSTLANWVGEQPGVCTLAKVCGHAGVMEFNGDVYSCDHFVFPEYKLGNIYENSLVEMMYSKRQQDFGNSKYTSLPNQCKNCDYLFACNGECPKNRFAVTEDGEPGLNYLCKGYFQFYSHVAPYMDFMKNELANQRPPSNVMEAVQKGEFNNL</sequence>
<evidence type="ECO:0000256" key="7">
    <source>
        <dbReference type="ARBA" id="ARBA00023601"/>
    </source>
</evidence>
<evidence type="ECO:0000256" key="6">
    <source>
        <dbReference type="ARBA" id="ARBA00023014"/>
    </source>
</evidence>
<evidence type="ECO:0000256" key="5">
    <source>
        <dbReference type="ARBA" id="ARBA00023004"/>
    </source>
</evidence>
<dbReference type="Proteomes" id="UP000018439">
    <property type="component" value="Chromosome"/>
</dbReference>
<dbReference type="HOGENOM" id="CLU_009273_10_0_10"/>
<evidence type="ECO:0000313" key="10">
    <source>
        <dbReference type="Proteomes" id="UP000018439"/>
    </source>
</evidence>
<keyword evidence="5" id="KW-0408">Iron</keyword>
<dbReference type="PANTHER" id="PTHR43273">
    <property type="entry name" value="ANAEROBIC SULFATASE-MATURATING ENZYME HOMOLOG ASLB-RELATED"/>
    <property type="match status" value="1"/>
</dbReference>
<evidence type="ECO:0000259" key="8">
    <source>
        <dbReference type="PROSITE" id="PS51918"/>
    </source>
</evidence>
<dbReference type="OrthoDB" id="9808591at2"/>
<dbReference type="eggNOG" id="COG0641">
    <property type="taxonomic scope" value="Bacteria"/>
</dbReference>
<dbReference type="GO" id="GO:0046872">
    <property type="term" value="F:metal ion binding"/>
    <property type="evidence" value="ECO:0007669"/>
    <property type="project" value="UniProtKB-KW"/>
</dbReference>
<dbReference type="InterPro" id="IPR058240">
    <property type="entry name" value="rSAM_sf"/>
</dbReference>
<keyword evidence="10" id="KW-1185">Reference proteome</keyword>
<dbReference type="NCBIfam" id="NF010308">
    <property type="entry name" value="PRK13745.1"/>
    <property type="match status" value="1"/>
</dbReference>
<proteinExistence type="inferred from homology"/>
<keyword evidence="6" id="KW-0411">Iron-sulfur</keyword>
<dbReference type="InterPro" id="IPR034491">
    <property type="entry name" value="Anaerob_Ser_sulfatase-maturase"/>
</dbReference>
<dbReference type="STRING" id="679937.Bcop_2212"/>
<dbReference type="SFLD" id="SFLDG01067">
    <property type="entry name" value="SPASM/twitch_domain_containing"/>
    <property type="match status" value="1"/>
</dbReference>
<keyword evidence="4" id="KW-0479">Metal-binding</keyword>
<accession>F3ZUC7</accession>
<dbReference type="InterPro" id="IPR023867">
    <property type="entry name" value="Sulphatase_maturase_rSAM"/>
</dbReference>
<comment type="similarity">
    <text evidence="7">Belongs to the radical SAM superfamily. Anaerobic sulfatase-maturating enzyme family.</text>
</comment>
<dbReference type="SFLD" id="SFLDG01386">
    <property type="entry name" value="main_SPASM_domain-containing"/>
    <property type="match status" value="1"/>
</dbReference>
<comment type="cofactor">
    <cofactor evidence="1">
        <name>[4Fe-4S] cluster</name>
        <dbReference type="ChEBI" id="CHEBI:49883"/>
    </cofactor>
</comment>
<evidence type="ECO:0000256" key="3">
    <source>
        <dbReference type="ARBA" id="ARBA00022691"/>
    </source>
</evidence>
<dbReference type="SFLD" id="SFLDG01072">
    <property type="entry name" value="dehydrogenase_like"/>
    <property type="match status" value="1"/>
</dbReference>
<dbReference type="InterPro" id="IPR013785">
    <property type="entry name" value="Aldolase_TIM"/>
</dbReference>
<dbReference type="GO" id="GO:0016491">
    <property type="term" value="F:oxidoreductase activity"/>
    <property type="evidence" value="ECO:0007669"/>
    <property type="project" value="InterPro"/>
</dbReference>
<dbReference type="CDD" id="cd01335">
    <property type="entry name" value="Radical_SAM"/>
    <property type="match status" value="1"/>
</dbReference>
<dbReference type="GO" id="GO:0051539">
    <property type="term" value="F:4 iron, 4 sulfur cluster binding"/>
    <property type="evidence" value="ECO:0007669"/>
    <property type="project" value="UniProtKB-KW"/>
</dbReference>
<dbReference type="InterPro" id="IPR007197">
    <property type="entry name" value="rSAM"/>
</dbReference>
<evidence type="ECO:0000256" key="4">
    <source>
        <dbReference type="ARBA" id="ARBA00022723"/>
    </source>
</evidence>
<protein>
    <submittedName>
        <fullName evidence="9">Radical SAM domain protein</fullName>
    </submittedName>
</protein>
<evidence type="ECO:0000256" key="1">
    <source>
        <dbReference type="ARBA" id="ARBA00001966"/>
    </source>
</evidence>
<organism evidence="9 10">
    <name type="scientific">Bacteroides coprosuis DSM 18011</name>
    <dbReference type="NCBI Taxonomy" id="679937"/>
    <lineage>
        <taxon>Bacteria</taxon>
        <taxon>Pseudomonadati</taxon>
        <taxon>Bacteroidota</taxon>
        <taxon>Bacteroidia</taxon>
        <taxon>Bacteroidales</taxon>
        <taxon>Bacteroidaceae</taxon>
        <taxon>Bacteroides</taxon>
    </lineage>
</organism>
<dbReference type="PROSITE" id="PS51918">
    <property type="entry name" value="RADICAL_SAM"/>
    <property type="match status" value="1"/>
</dbReference>
<evidence type="ECO:0000256" key="2">
    <source>
        <dbReference type="ARBA" id="ARBA00022485"/>
    </source>
</evidence>
<keyword evidence="2" id="KW-0004">4Fe-4S</keyword>
<dbReference type="Pfam" id="PF13186">
    <property type="entry name" value="SPASM"/>
    <property type="match status" value="1"/>
</dbReference>
<dbReference type="InterPro" id="IPR023885">
    <property type="entry name" value="4Fe4S-binding_SPASM_dom"/>
</dbReference>
<keyword evidence="3" id="KW-0949">S-adenosyl-L-methionine</keyword>
<name>F3ZUC7_9BACE</name>
<dbReference type="SFLD" id="SFLDF00285">
    <property type="entry name" value="anaerobic_Ser-type_sulfatase-m"/>
    <property type="match status" value="1"/>
</dbReference>
<dbReference type="Pfam" id="PF04055">
    <property type="entry name" value="Radical_SAM"/>
    <property type="match status" value="1"/>
</dbReference>
<dbReference type="SUPFAM" id="SSF102114">
    <property type="entry name" value="Radical SAM enzymes"/>
    <property type="match status" value="1"/>
</dbReference>
<reference evidence="9 10" key="1">
    <citation type="journal article" date="2011" name="Stand. Genomic Sci.">
        <title>Non-contiguous finished genome sequence of Bacteroides coprosuis type strain (PC139).</title>
        <authorList>
            <person name="Land M."/>
            <person name="Held B."/>
            <person name="Gronow S."/>
            <person name="Abt B."/>
            <person name="Lucas S."/>
            <person name="Del Rio T.G."/>
            <person name="Nolan M."/>
            <person name="Tice H."/>
            <person name="Cheng J.F."/>
            <person name="Pitluck S."/>
            <person name="Liolios K."/>
            <person name="Pagani I."/>
            <person name="Ivanova N."/>
            <person name="Mavromatis K."/>
            <person name="Mikhailova N."/>
            <person name="Pati A."/>
            <person name="Tapia R."/>
            <person name="Han C."/>
            <person name="Goodwin L."/>
            <person name="Chen A."/>
            <person name="Palaniappan K."/>
            <person name="Hauser L."/>
            <person name="Brambilla E.M."/>
            <person name="Rohde M."/>
            <person name="Goker M."/>
            <person name="Detter J.C."/>
            <person name="Woyke T."/>
            <person name="Bristow J."/>
            <person name="Eisen J.A."/>
            <person name="Markowitz V."/>
            <person name="Hugenholtz P."/>
            <person name="Kyrpides N.C."/>
            <person name="Klenk H.P."/>
            <person name="Lapidus A."/>
        </authorList>
    </citation>
    <scope>NUCLEOTIDE SEQUENCE</scope>
    <source>
        <strain evidence="9 10">DSM 18011</strain>
    </source>
</reference>